<proteinExistence type="predicted"/>
<feature type="region of interest" description="Disordered" evidence="1">
    <location>
        <begin position="70"/>
        <end position="96"/>
    </location>
</feature>
<gene>
    <name evidence="2" type="ORF">BGE01nite_15720</name>
</gene>
<keyword evidence="3" id="KW-1185">Reference proteome</keyword>
<reference evidence="2 3" key="1">
    <citation type="submission" date="2019-07" db="EMBL/GenBank/DDBJ databases">
        <title>Whole genome shotgun sequence of Brevifollis gellanilyticus NBRC 108608.</title>
        <authorList>
            <person name="Hosoyama A."/>
            <person name="Uohara A."/>
            <person name="Ohji S."/>
            <person name="Ichikawa N."/>
        </authorList>
    </citation>
    <scope>NUCLEOTIDE SEQUENCE [LARGE SCALE GENOMIC DNA]</scope>
    <source>
        <strain evidence="2 3">NBRC 108608</strain>
    </source>
</reference>
<sequence>MRSQQGMAQAAFAKAADEIHHTSPAQKSLVCSLDHRGPFIQQEQGPGTSAGAGMGGWILAHQSGEQSLLTGKTSETQGLQKRSMGKVKIHDDIDGF</sequence>
<feature type="region of interest" description="Disordered" evidence="1">
    <location>
        <begin position="1"/>
        <end position="27"/>
    </location>
</feature>
<evidence type="ECO:0000256" key="1">
    <source>
        <dbReference type="SAM" id="MobiDB-lite"/>
    </source>
</evidence>
<organism evidence="2 3">
    <name type="scientific">Brevifollis gellanilyticus</name>
    <dbReference type="NCBI Taxonomy" id="748831"/>
    <lineage>
        <taxon>Bacteria</taxon>
        <taxon>Pseudomonadati</taxon>
        <taxon>Verrucomicrobiota</taxon>
        <taxon>Verrucomicrobiia</taxon>
        <taxon>Verrucomicrobiales</taxon>
        <taxon>Verrucomicrobiaceae</taxon>
    </lineage>
</organism>
<name>A0A512M7G4_9BACT</name>
<dbReference type="EMBL" id="BKAG01000009">
    <property type="protein sequence ID" value="GEP42281.1"/>
    <property type="molecule type" value="Genomic_DNA"/>
</dbReference>
<feature type="region of interest" description="Disordered" evidence="1">
    <location>
        <begin position="38"/>
        <end position="57"/>
    </location>
</feature>
<dbReference type="Proteomes" id="UP000321577">
    <property type="component" value="Unassembled WGS sequence"/>
</dbReference>
<comment type="caution">
    <text evidence="2">The sequence shown here is derived from an EMBL/GenBank/DDBJ whole genome shotgun (WGS) entry which is preliminary data.</text>
</comment>
<accession>A0A512M7G4</accession>
<protein>
    <submittedName>
        <fullName evidence="2">Uncharacterized protein</fullName>
    </submittedName>
</protein>
<feature type="compositionally biased region" description="Polar residues" evidence="1">
    <location>
        <begin position="70"/>
        <end position="80"/>
    </location>
</feature>
<dbReference type="AlphaFoldDB" id="A0A512M7G4"/>
<evidence type="ECO:0000313" key="2">
    <source>
        <dbReference type="EMBL" id="GEP42281.1"/>
    </source>
</evidence>
<evidence type="ECO:0000313" key="3">
    <source>
        <dbReference type="Proteomes" id="UP000321577"/>
    </source>
</evidence>